<proteinExistence type="inferred from homology"/>
<evidence type="ECO:0000313" key="4">
    <source>
        <dbReference type="EMBL" id="MPL69206.1"/>
    </source>
</evidence>
<keyword evidence="2" id="KW-0378">Hydrolase</keyword>
<dbReference type="Gene3D" id="3.60.60.10">
    <property type="entry name" value="Penicillin V Acylase, Chain A"/>
    <property type="match status" value="1"/>
</dbReference>
<dbReference type="InterPro" id="IPR029055">
    <property type="entry name" value="Ntn_hydrolases_N"/>
</dbReference>
<comment type="similarity">
    <text evidence="1">Belongs to the peptidase C59 family.</text>
</comment>
<evidence type="ECO:0000256" key="2">
    <source>
        <dbReference type="ARBA" id="ARBA00022801"/>
    </source>
</evidence>
<dbReference type="PANTHER" id="PTHR35527:SF2">
    <property type="entry name" value="HYDROLASE"/>
    <property type="match status" value="1"/>
</dbReference>
<dbReference type="EMBL" id="VSSQ01000045">
    <property type="protein sequence ID" value="MPL69206.1"/>
    <property type="molecule type" value="Genomic_DNA"/>
</dbReference>
<dbReference type="Pfam" id="PF02275">
    <property type="entry name" value="CBAH"/>
    <property type="match status" value="1"/>
</dbReference>
<dbReference type="PANTHER" id="PTHR35527">
    <property type="entry name" value="CHOLOYLGLYCINE HYDROLASE"/>
    <property type="match status" value="1"/>
</dbReference>
<gene>
    <name evidence="4" type="ORF">SDC9_14940</name>
</gene>
<reference evidence="4" key="1">
    <citation type="submission" date="2019-08" db="EMBL/GenBank/DDBJ databases">
        <authorList>
            <person name="Kucharzyk K."/>
            <person name="Murdoch R.W."/>
            <person name="Higgins S."/>
            <person name="Loffler F."/>
        </authorList>
    </citation>
    <scope>NUCLEOTIDE SEQUENCE</scope>
</reference>
<comment type="caution">
    <text evidence="4">The sequence shown here is derived from an EMBL/GenBank/DDBJ whole genome shotgun (WGS) entry which is preliminary data.</text>
</comment>
<protein>
    <recommendedName>
        <fullName evidence="3">Choloylglycine hydrolase/NAAA C-terminal domain-containing protein</fullName>
    </recommendedName>
</protein>
<organism evidence="4">
    <name type="scientific">bioreactor metagenome</name>
    <dbReference type="NCBI Taxonomy" id="1076179"/>
    <lineage>
        <taxon>unclassified sequences</taxon>
        <taxon>metagenomes</taxon>
        <taxon>ecological metagenomes</taxon>
    </lineage>
</organism>
<evidence type="ECO:0000256" key="1">
    <source>
        <dbReference type="ARBA" id="ARBA00006625"/>
    </source>
</evidence>
<dbReference type="InterPro" id="IPR052193">
    <property type="entry name" value="Peptidase_C59"/>
</dbReference>
<evidence type="ECO:0000259" key="3">
    <source>
        <dbReference type="Pfam" id="PF02275"/>
    </source>
</evidence>
<dbReference type="InterPro" id="IPR029132">
    <property type="entry name" value="CBAH/NAAA_C"/>
</dbReference>
<feature type="domain" description="Choloylglycine hydrolase/NAAA C-terminal" evidence="3">
    <location>
        <begin position="29"/>
        <end position="198"/>
    </location>
</feature>
<sequence>MQVKRNAIMKKVLLTLLPVLIFALNGSACTTFFLKNNDGKMIFGRNFDFPAGQGHIQINQRGVKKSSFIAPPEKLFQWISEYGSISFNQNGREFPYGGMNEAGLVIEQMWLEASVYPEYDERNALTELQWIQYQLDKAGSVEEVIASDKYLRISFTSVAKLHFLVADASGNSAVIEYLNGRMSVKTGDSLPYSVLANSCYSTSLDYKKQKETGADVTYSPMEENSSGRFLTAARMITGDIPRGTYLINYGFSILDAVAQGPATQWSIIYDLTDRNIYYRTHQNTEIRRIDFNSFQYNCSVNHLFMDIDRFENAAEYFSPLDFPENYNLINSVCNDVEFLSNIPGEHRKAMAGVFLDSVCAE</sequence>
<accession>A0A644TQC2</accession>
<name>A0A644TQC2_9ZZZZ</name>
<dbReference type="GO" id="GO:0016787">
    <property type="term" value="F:hydrolase activity"/>
    <property type="evidence" value="ECO:0007669"/>
    <property type="project" value="UniProtKB-KW"/>
</dbReference>
<dbReference type="SUPFAM" id="SSF56235">
    <property type="entry name" value="N-terminal nucleophile aminohydrolases (Ntn hydrolases)"/>
    <property type="match status" value="1"/>
</dbReference>
<dbReference type="AlphaFoldDB" id="A0A644TQC2"/>